<comment type="caution">
    <text evidence="1">The sequence shown here is derived from an EMBL/GenBank/DDBJ whole genome shotgun (WGS) entry which is preliminary data.</text>
</comment>
<protein>
    <submittedName>
        <fullName evidence="1">Uncharacterized protein</fullName>
    </submittedName>
</protein>
<dbReference type="EMBL" id="JXTC01000103">
    <property type="protein sequence ID" value="PON88654.1"/>
    <property type="molecule type" value="Genomic_DNA"/>
</dbReference>
<evidence type="ECO:0000313" key="1">
    <source>
        <dbReference type="EMBL" id="PON88654.1"/>
    </source>
</evidence>
<sequence length="76" mass="8180">MYDVNNRNDANDTNEYAQETTTSCFRTVATEEANKSCKATLKAFSCVPPSSTYMILSSASGAAAQLVEQFAKLLGC</sequence>
<accession>A0A2P5ESY8</accession>
<evidence type="ECO:0000313" key="2">
    <source>
        <dbReference type="Proteomes" id="UP000237000"/>
    </source>
</evidence>
<dbReference type="InParanoid" id="A0A2P5ESY8"/>
<dbReference type="Proteomes" id="UP000237000">
    <property type="component" value="Unassembled WGS sequence"/>
</dbReference>
<name>A0A2P5ESY8_TREOI</name>
<dbReference type="AlphaFoldDB" id="A0A2P5ESY8"/>
<reference evidence="2" key="1">
    <citation type="submission" date="2016-06" db="EMBL/GenBank/DDBJ databases">
        <title>Parallel loss of symbiosis genes in relatives of nitrogen-fixing non-legume Parasponia.</title>
        <authorList>
            <person name="Van Velzen R."/>
            <person name="Holmer R."/>
            <person name="Bu F."/>
            <person name="Rutten L."/>
            <person name="Van Zeijl A."/>
            <person name="Liu W."/>
            <person name="Santuari L."/>
            <person name="Cao Q."/>
            <person name="Sharma T."/>
            <person name="Shen D."/>
            <person name="Roswanjaya Y."/>
            <person name="Wardhani T."/>
            <person name="Kalhor M.S."/>
            <person name="Jansen J."/>
            <person name="Van den Hoogen J."/>
            <person name="Gungor B."/>
            <person name="Hartog M."/>
            <person name="Hontelez J."/>
            <person name="Verver J."/>
            <person name="Yang W.-C."/>
            <person name="Schijlen E."/>
            <person name="Repin R."/>
            <person name="Schilthuizen M."/>
            <person name="Schranz E."/>
            <person name="Heidstra R."/>
            <person name="Miyata K."/>
            <person name="Fedorova E."/>
            <person name="Kohlen W."/>
            <person name="Bisseling T."/>
            <person name="Smit S."/>
            <person name="Geurts R."/>
        </authorList>
    </citation>
    <scope>NUCLEOTIDE SEQUENCE [LARGE SCALE GENOMIC DNA]</scope>
    <source>
        <strain evidence="2">cv. RG33-2</strain>
    </source>
</reference>
<proteinExistence type="predicted"/>
<gene>
    <name evidence="1" type="ORF">TorRG33x02_155590</name>
</gene>
<organism evidence="1 2">
    <name type="scientific">Trema orientale</name>
    <name type="common">Charcoal tree</name>
    <name type="synonym">Celtis orientalis</name>
    <dbReference type="NCBI Taxonomy" id="63057"/>
    <lineage>
        <taxon>Eukaryota</taxon>
        <taxon>Viridiplantae</taxon>
        <taxon>Streptophyta</taxon>
        <taxon>Embryophyta</taxon>
        <taxon>Tracheophyta</taxon>
        <taxon>Spermatophyta</taxon>
        <taxon>Magnoliopsida</taxon>
        <taxon>eudicotyledons</taxon>
        <taxon>Gunneridae</taxon>
        <taxon>Pentapetalae</taxon>
        <taxon>rosids</taxon>
        <taxon>fabids</taxon>
        <taxon>Rosales</taxon>
        <taxon>Cannabaceae</taxon>
        <taxon>Trema</taxon>
    </lineage>
</organism>
<keyword evidence="2" id="KW-1185">Reference proteome</keyword>